<comment type="caution">
    <text evidence="2">The sequence shown here is derived from an EMBL/GenBank/DDBJ whole genome shotgun (WGS) entry which is preliminary data.</text>
</comment>
<reference evidence="2 3" key="1">
    <citation type="submission" date="2021-06" db="EMBL/GenBank/DDBJ databases">
        <title>Bacillus sp. RD4P76, an endophyte from a halophyte.</title>
        <authorList>
            <person name="Sun J.-Q."/>
        </authorList>
    </citation>
    <scope>NUCLEOTIDE SEQUENCE [LARGE SCALE GENOMIC DNA]</scope>
    <source>
        <strain evidence="2 3">CGMCC 1.15917</strain>
    </source>
</reference>
<dbReference type="Proteomes" id="UP000784880">
    <property type="component" value="Unassembled WGS sequence"/>
</dbReference>
<dbReference type="Pfam" id="PF09580">
    <property type="entry name" value="Spore_YhcN_YlaJ"/>
    <property type="match status" value="1"/>
</dbReference>
<accession>A0ABS6JH49</accession>
<organism evidence="2 3">
    <name type="scientific">Evansella tamaricis</name>
    <dbReference type="NCBI Taxonomy" id="2069301"/>
    <lineage>
        <taxon>Bacteria</taxon>
        <taxon>Bacillati</taxon>
        <taxon>Bacillota</taxon>
        <taxon>Bacilli</taxon>
        <taxon>Bacillales</taxon>
        <taxon>Bacillaceae</taxon>
        <taxon>Evansella</taxon>
    </lineage>
</organism>
<proteinExistence type="predicted"/>
<feature type="chain" id="PRO_5046229404" evidence="1">
    <location>
        <begin position="23"/>
        <end position="228"/>
    </location>
</feature>
<protein>
    <submittedName>
        <fullName evidence="2">YhcN/YlaJ family sporulation lipoprotein</fullName>
    </submittedName>
</protein>
<evidence type="ECO:0000313" key="3">
    <source>
        <dbReference type="Proteomes" id="UP000784880"/>
    </source>
</evidence>
<feature type="signal peptide" evidence="1">
    <location>
        <begin position="1"/>
        <end position="22"/>
    </location>
</feature>
<evidence type="ECO:0000313" key="2">
    <source>
        <dbReference type="EMBL" id="MBU9712999.1"/>
    </source>
</evidence>
<dbReference type="PROSITE" id="PS51257">
    <property type="entry name" value="PROKAR_LIPOPROTEIN"/>
    <property type="match status" value="1"/>
</dbReference>
<name>A0ABS6JH49_9BACI</name>
<sequence length="228" mass="25511">MKKTVLSLITLLSLSLITSGCGNTEGSHGAEGQQMDLLRGYQQPNQHFVLNRRATDDTDQYTRFGFGRYTDTTALGGAATLAVYDRSLMAETIGQLTASLKDVRESAALVTDQHVLVAYDSGENEMEDMDRKYLATQVRNTAYSIVPAYFDVYVSDDPVMMLEIEKYRGMSSKDQDYVGSLNATIDLMLESPQGEQIDFENSRMEDWNNDQFHEDINDNRAGAIRSGR</sequence>
<dbReference type="EMBL" id="JAHQCS010000120">
    <property type="protein sequence ID" value="MBU9712999.1"/>
    <property type="molecule type" value="Genomic_DNA"/>
</dbReference>
<dbReference type="InterPro" id="IPR019076">
    <property type="entry name" value="Spore_lipoprot_YhcN/YlaJ-like"/>
</dbReference>
<keyword evidence="3" id="KW-1185">Reference proteome</keyword>
<dbReference type="RefSeq" id="WP_217067172.1">
    <property type="nucleotide sequence ID" value="NZ_JAHQCS010000120.1"/>
</dbReference>
<evidence type="ECO:0000256" key="1">
    <source>
        <dbReference type="SAM" id="SignalP"/>
    </source>
</evidence>
<gene>
    <name evidence="2" type="ORF">KS419_14810</name>
</gene>
<keyword evidence="2" id="KW-0449">Lipoprotein</keyword>
<keyword evidence="1" id="KW-0732">Signal</keyword>